<dbReference type="PROSITE" id="PS50818">
    <property type="entry name" value="INTEIN_C_TER"/>
    <property type="match status" value="1"/>
</dbReference>
<dbReference type="NCBIfam" id="TIGR01443">
    <property type="entry name" value="intein_Cterm"/>
    <property type="match status" value="1"/>
</dbReference>
<keyword evidence="9" id="KW-0170">Cobalt</keyword>
<evidence type="ECO:0000256" key="8">
    <source>
        <dbReference type="ARBA" id="ARBA00023002"/>
    </source>
</evidence>
<evidence type="ECO:0000256" key="2">
    <source>
        <dbReference type="ARBA" id="ARBA00007405"/>
    </source>
</evidence>
<dbReference type="InterPro" id="IPR000788">
    <property type="entry name" value="RNR_lg_C"/>
</dbReference>
<sequence>MRKLNSALSSYKREPKEEPFVATVEKVEEDGFEEVYDVQVPGINAFDGNGLYIHNCGEQPLLPYESCNLGSINLSKFVKGKPAYEEGKVSTAEEALKKIDWEKLREIVHLSVHFLDNVIDVNYFPFEEIKKMTLANRKVGLGVMGFADMLLQLGIPYSSQDAVKVAEEVMKFIQEEAVKKSMELAEYKGSFPNIDKSIYKHPMRNATLTTIAPTGSISMIADTSSGIEPLFSLAYTKTVLGGENLLYINSHFERAARALGFYSRELMEEVAGARSIKDFKGIPESIRKLFDTTFDIEPMQHLRIQAAFQKYVDNAVSKTINMPNSATVEDVARVYREAYYMGLKGLTVYRDGSREEQVIKVAKETTETKRPPFTTPRPRPEVTKGRTIKMVTDLGNCYITINEDEYGIFEVFIYLGKSGSQTMAFTEAIGRLISLALRSGVPVSEVVKQLKGIKSSTPVRQENGEVVYSVPDAIAKAIEKYLERGVQLELLPTSPTLKPIIDLHKKAKKSEEAEKQYDICPECGGRLIYQEGCYLCIDCGYSKCE</sequence>
<evidence type="ECO:0000256" key="1">
    <source>
        <dbReference type="ARBA" id="ARBA00001922"/>
    </source>
</evidence>
<comment type="function">
    <text evidence="10">Catalyzes the reduction of ribonucleotides to deoxyribonucleotides. May function to provide a pool of deoxyribonucleotide precursors for DNA repair during oxygen limitation and/or for immediate growth after restoration of oxygen.</text>
</comment>
<evidence type="ECO:0000259" key="13">
    <source>
        <dbReference type="SMART" id="SM00305"/>
    </source>
</evidence>
<organism evidence="14">
    <name type="scientific">candidate division WOR-3 bacterium</name>
    <dbReference type="NCBI Taxonomy" id="2052148"/>
    <lineage>
        <taxon>Bacteria</taxon>
        <taxon>Bacteria division WOR-3</taxon>
    </lineage>
</organism>
<dbReference type="InterPro" id="IPR024434">
    <property type="entry name" value="TSCPD_dom"/>
</dbReference>
<evidence type="ECO:0000256" key="11">
    <source>
        <dbReference type="ARBA" id="ARBA00033050"/>
    </source>
</evidence>
<dbReference type="SUPFAM" id="SSF51294">
    <property type="entry name" value="Hedgehog/intein (Hint) domain"/>
    <property type="match status" value="1"/>
</dbReference>
<evidence type="ECO:0000256" key="7">
    <source>
        <dbReference type="ARBA" id="ARBA00022741"/>
    </source>
</evidence>
<evidence type="ECO:0000256" key="5">
    <source>
        <dbReference type="ARBA" id="ARBA00022628"/>
    </source>
</evidence>
<evidence type="ECO:0000256" key="10">
    <source>
        <dbReference type="ARBA" id="ARBA00025437"/>
    </source>
</evidence>
<dbReference type="GO" id="GO:0031419">
    <property type="term" value="F:cobalamin binding"/>
    <property type="evidence" value="ECO:0007669"/>
    <property type="project" value="UniProtKB-KW"/>
</dbReference>
<evidence type="ECO:0000256" key="12">
    <source>
        <dbReference type="ARBA" id="ARBA00047754"/>
    </source>
</evidence>
<dbReference type="Gene3D" id="3.20.70.20">
    <property type="match status" value="1"/>
</dbReference>
<dbReference type="InterPro" id="IPR030934">
    <property type="entry name" value="Intein_C"/>
</dbReference>
<evidence type="ECO:0000256" key="4">
    <source>
        <dbReference type="ARBA" id="ARBA00014409"/>
    </source>
</evidence>
<evidence type="ECO:0000313" key="14">
    <source>
        <dbReference type="EMBL" id="HGB35611.1"/>
    </source>
</evidence>
<protein>
    <recommendedName>
        <fullName evidence="4">Vitamin B12-dependent ribonucleotide reductase</fullName>
        <ecNumber evidence="3">1.17.4.1</ecNumber>
    </recommendedName>
    <alternativeName>
        <fullName evidence="11">Ribonucleoside-diphosphate reductase NrdJ</fullName>
    </alternativeName>
</protein>
<evidence type="ECO:0000256" key="9">
    <source>
        <dbReference type="ARBA" id="ARBA00023285"/>
    </source>
</evidence>
<dbReference type="SUPFAM" id="SSF51998">
    <property type="entry name" value="PFL-like glycyl radical enzymes"/>
    <property type="match status" value="1"/>
</dbReference>
<accession>A0A7V3KMQ8</accession>
<dbReference type="Pfam" id="PF02867">
    <property type="entry name" value="Ribonuc_red_lgC"/>
    <property type="match status" value="1"/>
</dbReference>
<dbReference type="SMART" id="SM00305">
    <property type="entry name" value="HintC"/>
    <property type="match status" value="1"/>
</dbReference>
<dbReference type="PRINTS" id="PR01183">
    <property type="entry name" value="RIBORDTASEM1"/>
</dbReference>
<reference evidence="14" key="1">
    <citation type="journal article" date="2020" name="mSystems">
        <title>Genome- and Community-Level Interaction Insights into Carbon Utilization and Element Cycling Functions of Hydrothermarchaeota in Hydrothermal Sediment.</title>
        <authorList>
            <person name="Zhou Z."/>
            <person name="Liu Y."/>
            <person name="Xu W."/>
            <person name="Pan J."/>
            <person name="Luo Z.H."/>
            <person name="Li M."/>
        </authorList>
    </citation>
    <scope>NUCLEOTIDE SEQUENCE [LARGE SCALE GENOMIC DNA]</scope>
    <source>
        <strain evidence="14">SpSt-754</strain>
    </source>
</reference>
<dbReference type="GO" id="GO:0004748">
    <property type="term" value="F:ribonucleoside-diphosphate reductase activity, thioredoxin disulfide as acceptor"/>
    <property type="evidence" value="ECO:0007669"/>
    <property type="project" value="UniProtKB-EC"/>
</dbReference>
<dbReference type="EC" id="1.17.4.1" evidence="3"/>
<keyword evidence="7" id="KW-0547">Nucleotide-binding</keyword>
<comment type="caution">
    <text evidence="14">The sequence shown here is derived from an EMBL/GenBank/DDBJ whole genome shotgun (WGS) entry which is preliminary data.</text>
</comment>
<evidence type="ECO:0000256" key="3">
    <source>
        <dbReference type="ARBA" id="ARBA00012274"/>
    </source>
</evidence>
<dbReference type="GO" id="GO:0000166">
    <property type="term" value="F:nucleotide binding"/>
    <property type="evidence" value="ECO:0007669"/>
    <property type="project" value="UniProtKB-KW"/>
</dbReference>
<dbReference type="InterPro" id="IPR036844">
    <property type="entry name" value="Hint_dom_sf"/>
</dbReference>
<dbReference type="EMBL" id="DTGD01000069">
    <property type="protein sequence ID" value="HGB35611.1"/>
    <property type="molecule type" value="Genomic_DNA"/>
</dbReference>
<dbReference type="GO" id="GO:0071897">
    <property type="term" value="P:DNA biosynthetic process"/>
    <property type="evidence" value="ECO:0007669"/>
    <property type="project" value="UniProtKB-KW"/>
</dbReference>
<proteinExistence type="inferred from homology"/>
<evidence type="ECO:0000256" key="6">
    <source>
        <dbReference type="ARBA" id="ARBA00022634"/>
    </source>
</evidence>
<dbReference type="PANTHER" id="PTHR43371">
    <property type="entry name" value="VITAMIN B12-DEPENDENT RIBONUCLEOTIDE REDUCTASE"/>
    <property type="match status" value="1"/>
</dbReference>
<keyword evidence="8" id="KW-0560">Oxidoreductase</keyword>
<dbReference type="Pfam" id="PF12637">
    <property type="entry name" value="TSCPD"/>
    <property type="match status" value="1"/>
</dbReference>
<dbReference type="InterPro" id="IPR050862">
    <property type="entry name" value="RdRp_reductase_class-2"/>
</dbReference>
<gene>
    <name evidence="14" type="ORF">ENV38_01725</name>
</gene>
<feature type="domain" description="Hint" evidence="13">
    <location>
        <begin position="17"/>
        <end position="61"/>
    </location>
</feature>
<keyword evidence="6" id="KW-0237">DNA synthesis</keyword>
<comment type="similarity">
    <text evidence="2">Belongs to the ribonucleoside diphosphate reductase class-2 family.</text>
</comment>
<dbReference type="AlphaFoldDB" id="A0A7V3KMQ8"/>
<dbReference type="InterPro" id="IPR003586">
    <property type="entry name" value="Hint_dom_C"/>
</dbReference>
<dbReference type="PANTHER" id="PTHR43371:SF1">
    <property type="entry name" value="RIBONUCLEOSIDE-DIPHOSPHATE REDUCTASE"/>
    <property type="match status" value="1"/>
</dbReference>
<keyword evidence="5" id="KW-0846">Cobalamin</keyword>
<comment type="catalytic activity">
    <reaction evidence="12">
        <text>a 2'-deoxyribonucleoside 5'-diphosphate + [thioredoxin]-disulfide + H2O = a ribonucleoside 5'-diphosphate + [thioredoxin]-dithiol</text>
        <dbReference type="Rhea" id="RHEA:23252"/>
        <dbReference type="Rhea" id="RHEA-COMP:10698"/>
        <dbReference type="Rhea" id="RHEA-COMP:10700"/>
        <dbReference type="ChEBI" id="CHEBI:15377"/>
        <dbReference type="ChEBI" id="CHEBI:29950"/>
        <dbReference type="ChEBI" id="CHEBI:50058"/>
        <dbReference type="ChEBI" id="CHEBI:57930"/>
        <dbReference type="ChEBI" id="CHEBI:73316"/>
        <dbReference type="EC" id="1.17.4.1"/>
    </reaction>
</comment>
<name>A0A7V3KMQ8_UNCW3</name>
<comment type="cofactor">
    <cofactor evidence="1">
        <name>adenosylcob(III)alamin</name>
        <dbReference type="ChEBI" id="CHEBI:18408"/>
    </cofactor>
</comment>